<sequence>MRATSRGATTGIRVVATVTVLALGGLVAACGQPAPQSSSGVGDTEVAKGGKLFNTADTETAKLGADVGPGVFPRTVNHALGQTKLEKKPARVVVLDSGELDEVLSLGITPVGMATTAGADGVPSYLADRAKGIPSVGKIDNVNLEAIAGLNPDLILGSKLRAKDLYPKLSKIAPTVFSIRPGFPWKENLLLAGASLGEETKAVELLNGYQKRANEVKKGITGNPRISLVRFLSGNIRLYGNLSFIGVILKDVGLARPANQDVADLAVQVAAERIDQADADWIFYSSYGAGPSQDEKTVTGGALWAGLGAVKAKHAVRVDDEVWFLGLGPAGATKVLDDLARALG</sequence>
<dbReference type="SUPFAM" id="SSF53807">
    <property type="entry name" value="Helical backbone' metal receptor"/>
    <property type="match status" value="1"/>
</dbReference>
<organism evidence="6 7">
    <name type="scientific">Amycolatopsis samaneae</name>
    <dbReference type="NCBI Taxonomy" id="664691"/>
    <lineage>
        <taxon>Bacteria</taxon>
        <taxon>Bacillati</taxon>
        <taxon>Actinomycetota</taxon>
        <taxon>Actinomycetes</taxon>
        <taxon>Pseudonocardiales</taxon>
        <taxon>Pseudonocardiaceae</taxon>
        <taxon>Amycolatopsis</taxon>
    </lineage>
</organism>
<evidence type="ECO:0000256" key="2">
    <source>
        <dbReference type="ARBA" id="ARBA00008814"/>
    </source>
</evidence>
<keyword evidence="3" id="KW-0813">Transport</keyword>
<keyword evidence="7" id="KW-1185">Reference proteome</keyword>
<evidence type="ECO:0000313" key="7">
    <source>
        <dbReference type="Proteomes" id="UP001597419"/>
    </source>
</evidence>
<reference evidence="7" key="1">
    <citation type="journal article" date="2019" name="Int. J. Syst. Evol. Microbiol.">
        <title>The Global Catalogue of Microorganisms (GCM) 10K type strain sequencing project: providing services to taxonomists for standard genome sequencing and annotation.</title>
        <authorList>
            <consortium name="The Broad Institute Genomics Platform"/>
            <consortium name="The Broad Institute Genome Sequencing Center for Infectious Disease"/>
            <person name="Wu L."/>
            <person name="Ma J."/>
        </authorList>
    </citation>
    <scope>NUCLEOTIDE SEQUENCE [LARGE SCALE GENOMIC DNA]</scope>
    <source>
        <strain evidence="7">CGMCC 4.7643</strain>
    </source>
</reference>
<dbReference type="RefSeq" id="WP_345393210.1">
    <property type="nucleotide sequence ID" value="NZ_BAABHG010000005.1"/>
</dbReference>
<protein>
    <submittedName>
        <fullName evidence="6">Iron-siderophore ABC transporter substrate-binding protein</fullName>
    </submittedName>
</protein>
<evidence type="ECO:0000256" key="1">
    <source>
        <dbReference type="ARBA" id="ARBA00004196"/>
    </source>
</evidence>
<dbReference type="InterPro" id="IPR051313">
    <property type="entry name" value="Bact_iron-sidero_bind"/>
</dbReference>
<keyword evidence="4" id="KW-0732">Signal</keyword>
<gene>
    <name evidence="6" type="ORF">ACFSYJ_29735</name>
</gene>
<accession>A0ABW5GPR5</accession>
<comment type="subcellular location">
    <subcellularLocation>
        <location evidence="1">Cell envelope</location>
    </subcellularLocation>
</comment>
<dbReference type="PANTHER" id="PTHR30532">
    <property type="entry name" value="IRON III DICITRATE-BINDING PERIPLASMIC PROTEIN"/>
    <property type="match status" value="1"/>
</dbReference>
<feature type="domain" description="Fe/B12 periplasmic-binding" evidence="5">
    <location>
        <begin position="91"/>
        <end position="344"/>
    </location>
</feature>
<comment type="similarity">
    <text evidence="2">Belongs to the bacterial solute-binding protein 8 family.</text>
</comment>
<dbReference type="EMBL" id="JBHUKU010000020">
    <property type="protein sequence ID" value="MFD2462826.1"/>
    <property type="molecule type" value="Genomic_DNA"/>
</dbReference>
<dbReference type="Proteomes" id="UP001597419">
    <property type="component" value="Unassembled WGS sequence"/>
</dbReference>
<dbReference type="Gene3D" id="3.40.50.1980">
    <property type="entry name" value="Nitrogenase molybdenum iron protein domain"/>
    <property type="match status" value="2"/>
</dbReference>
<evidence type="ECO:0000256" key="4">
    <source>
        <dbReference type="ARBA" id="ARBA00022729"/>
    </source>
</evidence>
<dbReference type="PROSITE" id="PS50983">
    <property type="entry name" value="FE_B12_PBP"/>
    <property type="match status" value="1"/>
</dbReference>
<proteinExistence type="inferred from homology"/>
<evidence type="ECO:0000259" key="5">
    <source>
        <dbReference type="PROSITE" id="PS50983"/>
    </source>
</evidence>
<dbReference type="CDD" id="cd01146">
    <property type="entry name" value="FhuD"/>
    <property type="match status" value="1"/>
</dbReference>
<dbReference type="InterPro" id="IPR002491">
    <property type="entry name" value="ABC_transptr_periplasmic_BD"/>
</dbReference>
<comment type="caution">
    <text evidence="6">The sequence shown here is derived from an EMBL/GenBank/DDBJ whole genome shotgun (WGS) entry which is preliminary data.</text>
</comment>
<evidence type="ECO:0000313" key="6">
    <source>
        <dbReference type="EMBL" id="MFD2462826.1"/>
    </source>
</evidence>
<dbReference type="PROSITE" id="PS51257">
    <property type="entry name" value="PROKAR_LIPOPROTEIN"/>
    <property type="match status" value="1"/>
</dbReference>
<dbReference type="PANTHER" id="PTHR30532:SF25">
    <property type="entry name" value="IRON(III) DICITRATE-BINDING PERIPLASMIC PROTEIN"/>
    <property type="match status" value="1"/>
</dbReference>
<dbReference type="Pfam" id="PF01497">
    <property type="entry name" value="Peripla_BP_2"/>
    <property type="match status" value="1"/>
</dbReference>
<evidence type="ECO:0000256" key="3">
    <source>
        <dbReference type="ARBA" id="ARBA00022448"/>
    </source>
</evidence>
<name>A0ABW5GPR5_9PSEU</name>